<name>A0A923SKI4_9BACT</name>
<dbReference type="InterPro" id="IPR012338">
    <property type="entry name" value="Beta-lactam/transpept-like"/>
</dbReference>
<dbReference type="Gene3D" id="3.40.710.10">
    <property type="entry name" value="DD-peptidase/beta-lactamase superfamily"/>
    <property type="match status" value="1"/>
</dbReference>
<dbReference type="Pfam" id="PF00144">
    <property type="entry name" value="Beta-lactamase"/>
    <property type="match status" value="1"/>
</dbReference>
<dbReference type="PANTHER" id="PTHR43283">
    <property type="entry name" value="BETA-LACTAMASE-RELATED"/>
    <property type="match status" value="1"/>
</dbReference>
<accession>A0A923SKI4</accession>
<dbReference type="SUPFAM" id="SSF56601">
    <property type="entry name" value="beta-lactamase/transpeptidase-like"/>
    <property type="match status" value="1"/>
</dbReference>
<organism evidence="2 3">
    <name type="scientific">Pontibacter cellulosilyticus</name>
    <dbReference type="NCBI Taxonomy" id="1720253"/>
    <lineage>
        <taxon>Bacteria</taxon>
        <taxon>Pseudomonadati</taxon>
        <taxon>Bacteroidota</taxon>
        <taxon>Cytophagia</taxon>
        <taxon>Cytophagales</taxon>
        <taxon>Hymenobacteraceae</taxon>
        <taxon>Pontibacter</taxon>
    </lineage>
</organism>
<dbReference type="AlphaFoldDB" id="A0A923SKI4"/>
<dbReference type="PANTHER" id="PTHR43283:SF7">
    <property type="entry name" value="BETA-LACTAMASE-RELATED DOMAIN-CONTAINING PROTEIN"/>
    <property type="match status" value="1"/>
</dbReference>
<dbReference type="InterPro" id="IPR050789">
    <property type="entry name" value="Diverse_Enzym_Activities"/>
</dbReference>
<comment type="caution">
    <text evidence="2">The sequence shown here is derived from an EMBL/GenBank/DDBJ whole genome shotgun (WGS) entry which is preliminary data.</text>
</comment>
<dbReference type="InterPro" id="IPR001466">
    <property type="entry name" value="Beta-lactam-related"/>
</dbReference>
<reference evidence="2" key="1">
    <citation type="submission" date="2020-08" db="EMBL/GenBank/DDBJ databases">
        <title>Pontibacter sp. SD6 16S ribosomal RNA gene Genome sequencing and assembly.</title>
        <authorList>
            <person name="Kang M."/>
        </authorList>
    </citation>
    <scope>NUCLEOTIDE SEQUENCE</scope>
    <source>
        <strain evidence="2">SD6</strain>
    </source>
</reference>
<dbReference type="RefSeq" id="WP_187067820.1">
    <property type="nucleotide sequence ID" value="NZ_JACRVF010000003.1"/>
</dbReference>
<evidence type="ECO:0000313" key="3">
    <source>
        <dbReference type="Proteomes" id="UP000603640"/>
    </source>
</evidence>
<keyword evidence="2" id="KW-0378">Hydrolase</keyword>
<keyword evidence="3" id="KW-1185">Reference proteome</keyword>
<evidence type="ECO:0000259" key="1">
    <source>
        <dbReference type="Pfam" id="PF00144"/>
    </source>
</evidence>
<proteinExistence type="predicted"/>
<sequence>MNRKTKRYGAGAILLLMLGAAWIHMADKNYLYKAVVYNFADIDDRNIFDQREIDAPRKEQPWPLAKNYNKLSLPEDLEQQHLDIQSVAFLLIHNDSILYEQYWDGYSAKSLSNSFSMAKSIVSMLVGVAIKEGKIRSVEQPVADFLPEFREGDKSKIKIKHLLWMSSGLNWDESYSSPLSVTTEAYYGSDLKKVIDRLEAVEEPGRQFSYKSGDTQVLGLVLKAATGKSLSELTEEKLWKPLGAAEDAEWSLDRPDGIEKAYCCFYSNARDFARLGKLYLQNGVWNGDIIVPPAYVKASLTPNGLVDERDQEKVDFYGYQWWLLPNYKGQDVFYARGILGQYIIVIPEKNIVMVRLGKERAERVGKHPGEVLTMIDAANKLIP</sequence>
<dbReference type="EMBL" id="JACRVF010000003">
    <property type="protein sequence ID" value="MBC5993821.1"/>
    <property type="molecule type" value="Genomic_DNA"/>
</dbReference>
<dbReference type="GO" id="GO:0016787">
    <property type="term" value="F:hydrolase activity"/>
    <property type="evidence" value="ECO:0007669"/>
    <property type="project" value="UniProtKB-KW"/>
</dbReference>
<protein>
    <submittedName>
        <fullName evidence="2">Serine hydrolase</fullName>
    </submittedName>
</protein>
<feature type="domain" description="Beta-lactamase-related" evidence="1">
    <location>
        <begin position="76"/>
        <end position="356"/>
    </location>
</feature>
<evidence type="ECO:0000313" key="2">
    <source>
        <dbReference type="EMBL" id="MBC5993821.1"/>
    </source>
</evidence>
<dbReference type="Proteomes" id="UP000603640">
    <property type="component" value="Unassembled WGS sequence"/>
</dbReference>
<gene>
    <name evidence="2" type="ORF">H8S84_13320</name>
</gene>